<comment type="similarity">
    <text evidence="2">Belongs to the ORC6 family.</text>
</comment>
<comment type="subcellular location">
    <subcellularLocation>
        <location evidence="1">Nucleus</location>
    </subcellularLocation>
</comment>
<evidence type="ECO:0000256" key="4">
    <source>
        <dbReference type="ARBA" id="ARBA00023125"/>
    </source>
</evidence>
<evidence type="ECO:0000313" key="9">
    <source>
        <dbReference type="EMBL" id="AMD19721.1"/>
    </source>
</evidence>
<keyword evidence="4" id="KW-0238">DNA-binding</keyword>
<dbReference type="OrthoDB" id="5367324at2759"/>
<evidence type="ECO:0000256" key="3">
    <source>
        <dbReference type="ARBA" id="ARBA00022705"/>
    </source>
</evidence>
<protein>
    <submittedName>
        <fullName evidence="9">HCL430Cp</fullName>
    </submittedName>
</protein>
<keyword evidence="10" id="KW-1185">Reference proteome</keyword>
<dbReference type="GO" id="GO:0005664">
    <property type="term" value="C:nuclear origin of replication recognition complex"/>
    <property type="evidence" value="ECO:0007669"/>
    <property type="project" value="InterPro"/>
</dbReference>
<dbReference type="InterPro" id="IPR016811">
    <property type="entry name" value="ORC6_fun"/>
</dbReference>
<dbReference type="Proteomes" id="UP000243052">
    <property type="component" value="Chromosome iii"/>
</dbReference>
<dbReference type="PIRSF" id="PIRSF022941">
    <property type="entry name" value="ORC6_fun"/>
    <property type="match status" value="1"/>
</dbReference>
<dbReference type="CDD" id="cd11583">
    <property type="entry name" value="Orc6_mid"/>
    <property type="match status" value="1"/>
</dbReference>
<dbReference type="GO" id="GO:0006260">
    <property type="term" value="P:DNA replication"/>
    <property type="evidence" value="ECO:0007669"/>
    <property type="project" value="UniProtKB-KW"/>
</dbReference>
<sequence>MSVNQVRQCVGDVMGIDPKDTSLDWQAGKLKKLTNTTTTLYNISLNKVMLKQSEEIARCHICAYIAAEKYTEKYEPELQYYSEKVPLEPKKFSKIVGLFKQSLWQSTSPTSSVKEYSGAKSYGPDASPSRFSAIDPAELREQLFRTPRVANASSPRALRGDINLSPDKPVSPTRTNPRRKLAFEEDEEEDGATYRLSSSPMKSPRRSIFRDGIEPDPEDTDFDSPMKSPMRSPSKSASTSPRKKRGEYNKWNMLYKKYYRITIEEIIGLCNQFEIPSKVAFMILDCFGMHATYLVYPAQLVCGLVMICCFTIYNQKRTNNPEIDDYLLQKMCSLMRSNDTNDVLEAIKITKELIDGEKWYRDLKVEYDCYDGADFNNNIAVRLGNMLQNTNLIVSDEQFTEWKKKILMDISLRDSA</sequence>
<keyword evidence="7" id="KW-0812">Transmembrane</keyword>
<evidence type="ECO:0000256" key="5">
    <source>
        <dbReference type="ARBA" id="ARBA00023242"/>
    </source>
</evidence>
<dbReference type="Pfam" id="PF05460">
    <property type="entry name" value="ORC6"/>
    <property type="match status" value="1"/>
</dbReference>
<feature type="domain" description="ORC6 first cyclin-like" evidence="8">
    <location>
        <begin position="24"/>
        <end position="106"/>
    </location>
</feature>
<evidence type="ECO:0000256" key="7">
    <source>
        <dbReference type="SAM" id="Phobius"/>
    </source>
</evidence>
<evidence type="ECO:0000313" key="10">
    <source>
        <dbReference type="Proteomes" id="UP000243052"/>
    </source>
</evidence>
<feature type="region of interest" description="Disordered" evidence="6">
    <location>
        <begin position="145"/>
        <end position="244"/>
    </location>
</feature>
<dbReference type="RefSeq" id="XP_017986717.1">
    <property type="nucleotide sequence ID" value="XM_018131395.1"/>
</dbReference>
<accession>A0A109UY62</accession>
<reference evidence="9 10" key="1">
    <citation type="submission" date="2016-01" db="EMBL/GenBank/DDBJ databases">
        <title>Genome sequence of the yeast Holleya sinecauda.</title>
        <authorList>
            <person name="Dietrich F.S."/>
        </authorList>
    </citation>
    <scope>NUCLEOTIDE SEQUENCE [LARGE SCALE GENOMIC DNA]</scope>
    <source>
        <strain evidence="9 10">ATCC 58844</strain>
    </source>
</reference>
<evidence type="ECO:0000259" key="8">
    <source>
        <dbReference type="Pfam" id="PF05460"/>
    </source>
</evidence>
<feature type="region of interest" description="Disordered" evidence="6">
    <location>
        <begin position="109"/>
        <end position="131"/>
    </location>
</feature>
<evidence type="ECO:0000256" key="2">
    <source>
        <dbReference type="ARBA" id="ARBA00010840"/>
    </source>
</evidence>
<feature type="transmembrane region" description="Helical" evidence="7">
    <location>
        <begin position="293"/>
        <end position="313"/>
    </location>
</feature>
<dbReference type="STRING" id="45286.A0A109UY62"/>
<keyword evidence="5" id="KW-0539">Nucleus</keyword>
<keyword evidence="7" id="KW-1133">Transmembrane helix</keyword>
<evidence type="ECO:0000256" key="6">
    <source>
        <dbReference type="SAM" id="MobiDB-lite"/>
    </source>
</evidence>
<dbReference type="AlphaFoldDB" id="A0A109UY62"/>
<evidence type="ECO:0000256" key="1">
    <source>
        <dbReference type="ARBA" id="ARBA00004123"/>
    </source>
</evidence>
<keyword evidence="7" id="KW-0472">Membrane</keyword>
<gene>
    <name evidence="9" type="ORF">AW171_hschr31571</name>
</gene>
<proteinExistence type="inferred from homology"/>
<dbReference type="InterPro" id="IPR008721">
    <property type="entry name" value="ORC6_cyclin_first"/>
</dbReference>
<keyword evidence="3" id="KW-0235">DNA replication</keyword>
<feature type="compositionally biased region" description="Low complexity" evidence="6">
    <location>
        <begin position="225"/>
        <end position="240"/>
    </location>
</feature>
<organism evidence="9 10">
    <name type="scientific">Eremothecium sinecaudum</name>
    <dbReference type="NCBI Taxonomy" id="45286"/>
    <lineage>
        <taxon>Eukaryota</taxon>
        <taxon>Fungi</taxon>
        <taxon>Dikarya</taxon>
        <taxon>Ascomycota</taxon>
        <taxon>Saccharomycotina</taxon>
        <taxon>Saccharomycetes</taxon>
        <taxon>Saccharomycetales</taxon>
        <taxon>Saccharomycetaceae</taxon>
        <taxon>Eremothecium</taxon>
    </lineage>
</organism>
<dbReference type="EMBL" id="CP014243">
    <property type="protein sequence ID" value="AMD19721.1"/>
    <property type="molecule type" value="Genomic_DNA"/>
</dbReference>
<dbReference type="GO" id="GO:0003677">
    <property type="term" value="F:DNA binding"/>
    <property type="evidence" value="ECO:0007669"/>
    <property type="project" value="UniProtKB-KW"/>
</dbReference>
<dbReference type="GeneID" id="28722935"/>
<name>A0A109UY62_9SACH</name>